<dbReference type="GeneID" id="9597230"/>
<dbReference type="EMBL" id="GL377312">
    <property type="protein sequence ID" value="EFI92555.1"/>
    <property type="molecule type" value="Genomic_DNA"/>
</dbReference>
<proteinExistence type="predicted"/>
<dbReference type="InterPro" id="IPR001810">
    <property type="entry name" value="F-box_dom"/>
</dbReference>
<sequence>MYLLRRLFASWRQRTPITLQTLPIDLLISILSEPELSPLDLVSLRKTCKALRDVLALRVVWLARAKEISAEDDTFCGDDDLSDVPLSYLENIVAAPFRITHFLENICRGDAQETPPCLPVQLAERFSLLKSSDPEDAVVRAVTIVRGGRYLIYVCADELRLLDLWRSSRLVDEMLVASLALPHAFFYTVDDYWLTDDCELWVALTLRSADNTILLCRAAVSSGGGRCLRVHAQITALQLRYCYRCGDLIAFSDGSTVGVWDFMTGAQSQWRCERLVLQAVISSHILFCAVAGSTTELHGFAIPDMISASPVIQDSQHTRLIRQDINTLRVNPTNMYILGKDNARHINHLRRSQKEDAYFTLDVLQIVAVSEGGIAQMVDYPDESLVAQHRYTTRLGATFRDWYVSVWPQIHRQPCWSTASSVLAIFAKRPVVDENGSSEAERVFKNAPGAGDYVEVTLLPNTVEPLARNQGFDPTSDLLIIILSEPNLLPLDLVALRKTCKALREALAQRAPWLHRAKAACARDGLFCGDNNDLFDVPQSRLEEIVLAPARVLHFMDRNRRAEHLRPACLPIKSTDQFPLMMNTNPEDATCIPRSLTMVRGGRYLLYISAYQLRLLDLWLSSPSSSATCVASCELRQGGNYEVVDQLCVAVRAQGEREDALSVLQTSVSSQASRFRVRGQLTAPAICYGHRCGDLIVFYEGTTMGIWNYTQDRYTIWNCGCMVVLVSDAVFCVSMGDELTLEKYLLPSLQQGMQLTPQLISSRSLAVMPEPAGHQRPSVHMFTIRTANHLREPDDESAYIIICVHSEELHVVALSSDGRPQTSVTYHDSFCFKRGRYPLPRGTLFHDWIVSVWPPARSELSGPVCAVFTKRLCPDDLLEDVPGSGRIPWREPGPRDIGKLGLFRHSVEESIRAQGFDLTSGMYWYQTDQDPTFVHVVRY</sequence>
<dbReference type="KEGG" id="scm:SCHCO_01175328"/>
<dbReference type="InParanoid" id="D8QGU3"/>
<dbReference type="AlphaFoldDB" id="D8QGU3"/>
<dbReference type="CDD" id="cd09917">
    <property type="entry name" value="F-box_SF"/>
    <property type="match status" value="1"/>
</dbReference>
<evidence type="ECO:0000313" key="3">
    <source>
        <dbReference type="Proteomes" id="UP000007431"/>
    </source>
</evidence>
<protein>
    <recommendedName>
        <fullName evidence="1">F-box domain-containing protein</fullName>
    </recommendedName>
</protein>
<dbReference type="RefSeq" id="XP_003027458.1">
    <property type="nucleotide sequence ID" value="XM_003027412.1"/>
</dbReference>
<feature type="non-terminal residue" evidence="2">
    <location>
        <position position="939"/>
    </location>
</feature>
<feature type="domain" description="F-box" evidence="1">
    <location>
        <begin position="22"/>
        <end position="64"/>
    </location>
</feature>
<dbReference type="HOGENOM" id="CLU_312417_0_0_1"/>
<accession>D8QGU3</accession>
<evidence type="ECO:0000313" key="2">
    <source>
        <dbReference type="EMBL" id="EFI92555.1"/>
    </source>
</evidence>
<evidence type="ECO:0000259" key="1">
    <source>
        <dbReference type="SMART" id="SM00256"/>
    </source>
</evidence>
<dbReference type="OrthoDB" id="10345940at2759"/>
<organism evidence="3">
    <name type="scientific">Schizophyllum commune (strain H4-8 / FGSC 9210)</name>
    <name type="common">Split gill fungus</name>
    <dbReference type="NCBI Taxonomy" id="578458"/>
    <lineage>
        <taxon>Eukaryota</taxon>
        <taxon>Fungi</taxon>
        <taxon>Dikarya</taxon>
        <taxon>Basidiomycota</taxon>
        <taxon>Agaricomycotina</taxon>
        <taxon>Agaricomycetes</taxon>
        <taxon>Agaricomycetidae</taxon>
        <taxon>Agaricales</taxon>
        <taxon>Schizophyllaceae</taxon>
        <taxon>Schizophyllum</taxon>
    </lineage>
</organism>
<feature type="domain" description="F-box" evidence="1">
    <location>
        <begin position="476"/>
        <end position="516"/>
    </location>
</feature>
<gene>
    <name evidence="2" type="ORF">SCHCODRAFT_113085</name>
</gene>
<reference evidence="2 3" key="1">
    <citation type="journal article" date="2010" name="Nat. Biotechnol.">
        <title>Genome sequence of the model mushroom Schizophyllum commune.</title>
        <authorList>
            <person name="Ohm R.A."/>
            <person name="de Jong J.F."/>
            <person name="Lugones L.G."/>
            <person name="Aerts A."/>
            <person name="Kothe E."/>
            <person name="Stajich J.E."/>
            <person name="de Vries R.P."/>
            <person name="Record E."/>
            <person name="Levasseur A."/>
            <person name="Baker S.E."/>
            <person name="Bartholomew K.A."/>
            <person name="Coutinho P.M."/>
            <person name="Erdmann S."/>
            <person name="Fowler T.J."/>
            <person name="Gathman A.C."/>
            <person name="Lombard V."/>
            <person name="Henrissat B."/>
            <person name="Knabe N."/>
            <person name="Kuees U."/>
            <person name="Lilly W.W."/>
            <person name="Lindquist E."/>
            <person name="Lucas S."/>
            <person name="Magnuson J.K."/>
            <person name="Piumi F."/>
            <person name="Raudaskoski M."/>
            <person name="Salamov A."/>
            <person name="Schmutz J."/>
            <person name="Schwarze F.W.M.R."/>
            <person name="vanKuyk P.A."/>
            <person name="Horton J.S."/>
            <person name="Grigoriev I.V."/>
            <person name="Woesten H.A.B."/>
        </authorList>
    </citation>
    <scope>NUCLEOTIDE SEQUENCE [LARGE SCALE GENOMIC DNA]</scope>
    <source>
        <strain evidence="3">H4-8 / FGSC 9210</strain>
    </source>
</reference>
<dbReference type="SUPFAM" id="SSF81383">
    <property type="entry name" value="F-box domain"/>
    <property type="match status" value="1"/>
</dbReference>
<dbReference type="VEuPathDB" id="FungiDB:SCHCODRAFT_01175328"/>
<name>D8QGU3_SCHCM</name>
<dbReference type="SMART" id="SM00256">
    <property type="entry name" value="FBOX"/>
    <property type="match status" value="2"/>
</dbReference>
<keyword evidence="3" id="KW-1185">Reference proteome</keyword>
<dbReference type="Proteomes" id="UP000007431">
    <property type="component" value="Unassembled WGS sequence"/>
</dbReference>
<dbReference type="InterPro" id="IPR036047">
    <property type="entry name" value="F-box-like_dom_sf"/>
</dbReference>